<evidence type="ECO:0008006" key="3">
    <source>
        <dbReference type="Google" id="ProtNLM"/>
    </source>
</evidence>
<dbReference type="EMBL" id="CP063362">
    <property type="protein sequence ID" value="QRG08544.1"/>
    <property type="molecule type" value="Genomic_DNA"/>
</dbReference>
<organism evidence="1 2">
    <name type="scientific">Xanthobacter dioxanivorans</name>
    <dbReference type="NCBI Taxonomy" id="2528964"/>
    <lineage>
        <taxon>Bacteria</taxon>
        <taxon>Pseudomonadati</taxon>
        <taxon>Pseudomonadota</taxon>
        <taxon>Alphaproteobacteria</taxon>
        <taxon>Hyphomicrobiales</taxon>
        <taxon>Xanthobacteraceae</taxon>
        <taxon>Xanthobacter</taxon>
    </lineage>
</organism>
<proteinExistence type="predicted"/>
<name>A0A974SKS6_9HYPH</name>
<accession>A0A974SKS6</accession>
<reference evidence="1 2" key="1">
    <citation type="submission" date="2020-10" db="EMBL/GenBank/DDBJ databases">
        <title>Degradation of 1,4-Dioxane by Xanthobacter sp. YN2, via a Novel Group-2 Soluble Di-Iron Monooxygenase.</title>
        <authorList>
            <person name="Ma F."/>
            <person name="Wang Y."/>
            <person name="Yang J."/>
            <person name="Guo H."/>
            <person name="Su D."/>
            <person name="Yu L."/>
        </authorList>
    </citation>
    <scope>NUCLEOTIDE SEQUENCE [LARGE SCALE GENOMIC DNA]</scope>
    <source>
        <strain evidence="1 2">YN2</strain>
    </source>
</reference>
<keyword evidence="2" id="KW-1185">Reference proteome</keyword>
<gene>
    <name evidence="1" type="ORF">EZH22_09790</name>
</gene>
<dbReference type="RefSeq" id="WP_203195455.1">
    <property type="nucleotide sequence ID" value="NZ_CP063362.1"/>
</dbReference>
<dbReference type="KEGG" id="xdi:EZH22_09790"/>
<dbReference type="AlphaFoldDB" id="A0A974SKS6"/>
<evidence type="ECO:0000313" key="1">
    <source>
        <dbReference type="EMBL" id="QRG08544.1"/>
    </source>
</evidence>
<dbReference type="Proteomes" id="UP000596427">
    <property type="component" value="Chromosome"/>
</dbReference>
<evidence type="ECO:0000313" key="2">
    <source>
        <dbReference type="Proteomes" id="UP000596427"/>
    </source>
</evidence>
<protein>
    <recommendedName>
        <fullName evidence="3">DUF2188 domain-containing protein</fullName>
    </recommendedName>
</protein>
<sequence length="111" mass="11996">MTIIRPASADDPHRCILPDFIVGQDRSGRWIVRDEQGLIGGVFRDREAAERFAAFESGHRAGAVRHVPQGVRIELTGPLPRALARNVFVLPAPHPAARPFADAGARARAAG</sequence>